<dbReference type="RefSeq" id="XP_037213393.1">
    <property type="nucleotide sequence ID" value="XM_037370392.1"/>
</dbReference>
<keyword evidence="2" id="KW-1185">Reference proteome</keyword>
<protein>
    <submittedName>
        <fullName evidence="1">Uncharacterized protein</fullName>
    </submittedName>
</protein>
<gene>
    <name evidence="1" type="ORF">MIND_01398600</name>
</gene>
<comment type="caution">
    <text evidence="1">The sequence shown here is derived from an EMBL/GenBank/DDBJ whole genome shotgun (WGS) entry which is preliminary data.</text>
</comment>
<dbReference type="Proteomes" id="UP000636479">
    <property type="component" value="Unassembled WGS sequence"/>
</dbReference>
<evidence type="ECO:0000313" key="1">
    <source>
        <dbReference type="EMBL" id="KAF7289362.1"/>
    </source>
</evidence>
<dbReference type="EMBL" id="JACAZF010000017">
    <property type="protein sequence ID" value="KAF7289362.1"/>
    <property type="molecule type" value="Genomic_DNA"/>
</dbReference>
<sequence>MASIPIKWSSAAENDIAQMTAAQFGGTDPRVYHEYLVQQYWSSYKTYPSISQATVARLRRGAHVGGSDPNAPDHITVAFEWKREKYTVHIPTGR</sequence>
<reference evidence="1" key="1">
    <citation type="submission" date="2020-05" db="EMBL/GenBank/DDBJ databases">
        <title>Mycena genomes resolve the evolution of fungal bioluminescence.</title>
        <authorList>
            <person name="Tsai I.J."/>
        </authorList>
    </citation>
    <scope>NUCLEOTIDE SEQUENCE</scope>
    <source>
        <strain evidence="1">171206Taipei</strain>
    </source>
</reference>
<dbReference type="GeneID" id="59352908"/>
<proteinExistence type="predicted"/>
<dbReference type="OrthoDB" id="3022201at2759"/>
<organism evidence="1 2">
    <name type="scientific">Mycena indigotica</name>
    <dbReference type="NCBI Taxonomy" id="2126181"/>
    <lineage>
        <taxon>Eukaryota</taxon>
        <taxon>Fungi</taxon>
        <taxon>Dikarya</taxon>
        <taxon>Basidiomycota</taxon>
        <taxon>Agaricomycotina</taxon>
        <taxon>Agaricomycetes</taxon>
        <taxon>Agaricomycetidae</taxon>
        <taxon>Agaricales</taxon>
        <taxon>Marasmiineae</taxon>
        <taxon>Mycenaceae</taxon>
        <taxon>Mycena</taxon>
    </lineage>
</organism>
<name>A0A8H6RZY9_9AGAR</name>
<accession>A0A8H6RZY9</accession>
<evidence type="ECO:0000313" key="2">
    <source>
        <dbReference type="Proteomes" id="UP000636479"/>
    </source>
</evidence>
<dbReference type="AlphaFoldDB" id="A0A8H6RZY9"/>